<evidence type="ECO:0000313" key="11">
    <source>
        <dbReference type="EMBL" id="ROP81236.1"/>
    </source>
</evidence>
<dbReference type="InterPro" id="IPR030388">
    <property type="entry name" value="G_ERA_dom"/>
</dbReference>
<feature type="domain" description="KH type-2" evidence="9">
    <location>
        <begin position="224"/>
        <end position="301"/>
    </location>
</feature>
<evidence type="ECO:0000256" key="2">
    <source>
        <dbReference type="ARBA" id="ARBA00020484"/>
    </source>
</evidence>
<dbReference type="GO" id="GO:0005525">
    <property type="term" value="F:GTP binding"/>
    <property type="evidence" value="ECO:0007669"/>
    <property type="project" value="UniProtKB-UniRule"/>
</dbReference>
<accession>A0A3N1KSY6</accession>
<protein>
    <recommendedName>
        <fullName evidence="2 6">GTPase Era</fullName>
    </recommendedName>
</protein>
<feature type="region of interest" description="G5" evidence="7">
    <location>
        <begin position="172"/>
        <end position="174"/>
    </location>
</feature>
<feature type="region of interest" description="G3" evidence="7">
    <location>
        <begin position="81"/>
        <end position="84"/>
    </location>
</feature>
<dbReference type="InterPro" id="IPR015946">
    <property type="entry name" value="KH_dom-like_a/b"/>
</dbReference>
<dbReference type="HAMAP" id="MF_00367">
    <property type="entry name" value="GTPase_Era"/>
    <property type="match status" value="1"/>
</dbReference>
<evidence type="ECO:0000313" key="12">
    <source>
        <dbReference type="Proteomes" id="UP000278222"/>
    </source>
</evidence>
<comment type="caution">
    <text evidence="11">The sequence shown here is derived from an EMBL/GenBank/DDBJ whole genome shotgun (WGS) entry which is preliminary data.</text>
</comment>
<dbReference type="EMBL" id="RJKX01000018">
    <property type="protein sequence ID" value="ROP81236.1"/>
    <property type="molecule type" value="Genomic_DNA"/>
</dbReference>
<dbReference type="GO" id="GO:0043024">
    <property type="term" value="F:ribosomal small subunit binding"/>
    <property type="evidence" value="ECO:0007669"/>
    <property type="project" value="TreeGrafter"/>
</dbReference>
<comment type="similarity">
    <text evidence="1 6 7 8">Belongs to the TRAFAC class TrmE-Era-EngA-EngB-Septin-like GTPase superfamily. Era GTPase family.</text>
</comment>
<keyword evidence="5 6" id="KW-0342">GTP-binding</keyword>
<evidence type="ECO:0000256" key="7">
    <source>
        <dbReference type="PROSITE-ProRule" id="PRU01050"/>
    </source>
</evidence>
<dbReference type="PANTHER" id="PTHR42698">
    <property type="entry name" value="GTPASE ERA"/>
    <property type="match status" value="1"/>
</dbReference>
<dbReference type="PROSITE" id="PS50823">
    <property type="entry name" value="KH_TYPE_2"/>
    <property type="match status" value="1"/>
</dbReference>
<comment type="function">
    <text evidence="6">An essential GTPase that binds both GDP and GTP, with rapid nucleotide exchange. Plays a role in 16S rRNA processing and 30S ribosomal subunit biogenesis and possibly also in cell cycle regulation and energy metabolism.</text>
</comment>
<dbReference type="NCBIfam" id="NF000908">
    <property type="entry name" value="PRK00089.1"/>
    <property type="match status" value="1"/>
</dbReference>
<evidence type="ECO:0000259" key="10">
    <source>
        <dbReference type="PROSITE" id="PS51713"/>
    </source>
</evidence>
<proteinExistence type="inferred from homology"/>
<evidence type="ECO:0000259" key="9">
    <source>
        <dbReference type="PROSITE" id="PS50823"/>
    </source>
</evidence>
<dbReference type="Gene3D" id="3.30.300.20">
    <property type="match status" value="1"/>
</dbReference>
<dbReference type="InterPro" id="IPR006073">
    <property type="entry name" value="GTP-bd"/>
</dbReference>
<dbReference type="InterPro" id="IPR004044">
    <property type="entry name" value="KH_dom_type_2"/>
</dbReference>
<dbReference type="CDD" id="cd22534">
    <property type="entry name" value="KH-II_Era"/>
    <property type="match status" value="1"/>
</dbReference>
<dbReference type="GO" id="GO:0005829">
    <property type="term" value="C:cytosol"/>
    <property type="evidence" value="ECO:0007669"/>
    <property type="project" value="TreeGrafter"/>
</dbReference>
<dbReference type="InterPro" id="IPR005225">
    <property type="entry name" value="Small_GTP-bd"/>
</dbReference>
<keyword evidence="12" id="KW-1185">Reference proteome</keyword>
<feature type="binding site" evidence="6">
    <location>
        <begin position="34"/>
        <end position="41"/>
    </location>
    <ligand>
        <name>GTP</name>
        <dbReference type="ChEBI" id="CHEBI:37565"/>
    </ligand>
</feature>
<gene>
    <name evidence="6" type="primary">era</name>
    <name evidence="11" type="ORF">EDC65_5092</name>
</gene>
<evidence type="ECO:0000256" key="8">
    <source>
        <dbReference type="RuleBase" id="RU003761"/>
    </source>
</evidence>
<sequence>MTEPELPPNPPAESAAAATAAAEPTRCGFTAIIGAPNAGKSTLVNRLVGSKVAIVSPKVQTTRARVLGIALDGPAQIIWVDTPGIFQPRRRLERAMVATAWKGAEDADLQIHLVDATRGLDPDARRIMEGLARSRRKAILALNKIDDIRLERLLPLAAEMAESGAYSETFMISALTGDGVADLARRVASLMPTGPWLYPEDQMADMPMRLLAAEITREKLFLQLHDEVPYAVAVETETWEEHRDGSVRIGQVVYVMRASQKAIVLGKGGARIKAISTAARTEMAEMMGRRVHLLLFVKERPNWQDEPEAYAVQGMDWSPN</sequence>
<evidence type="ECO:0000256" key="6">
    <source>
        <dbReference type="HAMAP-Rule" id="MF_00367"/>
    </source>
</evidence>
<dbReference type="GO" id="GO:0000028">
    <property type="term" value="P:ribosomal small subunit assembly"/>
    <property type="evidence" value="ECO:0007669"/>
    <property type="project" value="TreeGrafter"/>
</dbReference>
<keyword evidence="3 6" id="KW-0547">Nucleotide-binding</keyword>
<dbReference type="Gene3D" id="3.40.50.300">
    <property type="entry name" value="P-loop containing nucleotide triphosphate hydrolases"/>
    <property type="match status" value="1"/>
</dbReference>
<dbReference type="InterPro" id="IPR009019">
    <property type="entry name" value="KH_sf_prok-type"/>
</dbReference>
<dbReference type="CDD" id="cd04163">
    <property type="entry name" value="Era"/>
    <property type="match status" value="1"/>
</dbReference>
<feature type="binding site" evidence="6">
    <location>
        <begin position="81"/>
        <end position="85"/>
    </location>
    <ligand>
        <name>GTP</name>
        <dbReference type="ChEBI" id="CHEBI:37565"/>
    </ligand>
</feature>
<keyword evidence="6" id="KW-0963">Cytoplasm</keyword>
<comment type="subcellular location">
    <subcellularLocation>
        <location evidence="6">Cytoplasm</location>
    </subcellularLocation>
    <subcellularLocation>
        <location evidence="6">Cell membrane</location>
        <topology evidence="6">Peripheral membrane protein</topology>
    </subcellularLocation>
</comment>
<feature type="binding site" evidence="6">
    <location>
        <begin position="143"/>
        <end position="146"/>
    </location>
    <ligand>
        <name>GTP</name>
        <dbReference type="ChEBI" id="CHEBI:37565"/>
    </ligand>
</feature>
<dbReference type="GO" id="GO:0003924">
    <property type="term" value="F:GTPase activity"/>
    <property type="evidence" value="ECO:0007669"/>
    <property type="project" value="UniProtKB-UniRule"/>
</dbReference>
<dbReference type="GO" id="GO:0070181">
    <property type="term" value="F:small ribosomal subunit rRNA binding"/>
    <property type="evidence" value="ECO:0007669"/>
    <property type="project" value="UniProtKB-UniRule"/>
</dbReference>
<dbReference type="NCBIfam" id="TIGR00436">
    <property type="entry name" value="era"/>
    <property type="match status" value="1"/>
</dbReference>
<dbReference type="Pfam" id="PF01926">
    <property type="entry name" value="MMR_HSR1"/>
    <property type="match status" value="1"/>
</dbReference>
<dbReference type="AlphaFoldDB" id="A0A3N1KSY6"/>
<dbReference type="GO" id="GO:0005886">
    <property type="term" value="C:plasma membrane"/>
    <property type="evidence" value="ECO:0007669"/>
    <property type="project" value="UniProtKB-SubCell"/>
</dbReference>
<keyword evidence="6" id="KW-0690">Ribosome biogenesis</keyword>
<dbReference type="InterPro" id="IPR005662">
    <property type="entry name" value="GTPase_Era-like"/>
</dbReference>
<evidence type="ECO:0000256" key="1">
    <source>
        <dbReference type="ARBA" id="ARBA00007921"/>
    </source>
</evidence>
<dbReference type="PROSITE" id="PS51713">
    <property type="entry name" value="G_ERA"/>
    <property type="match status" value="1"/>
</dbReference>
<dbReference type="Pfam" id="PF07650">
    <property type="entry name" value="KH_2"/>
    <property type="match status" value="1"/>
</dbReference>
<organism evidence="11 12">
    <name type="scientific">Stella humosa</name>
    <dbReference type="NCBI Taxonomy" id="94"/>
    <lineage>
        <taxon>Bacteria</taxon>
        <taxon>Pseudomonadati</taxon>
        <taxon>Pseudomonadota</taxon>
        <taxon>Alphaproteobacteria</taxon>
        <taxon>Rhodospirillales</taxon>
        <taxon>Stellaceae</taxon>
        <taxon>Stella</taxon>
    </lineage>
</organism>
<dbReference type="Proteomes" id="UP000278222">
    <property type="component" value="Unassembled WGS sequence"/>
</dbReference>
<dbReference type="NCBIfam" id="TIGR00231">
    <property type="entry name" value="small_GTP"/>
    <property type="match status" value="1"/>
</dbReference>
<keyword evidence="6" id="KW-0699">rRNA-binding</keyword>
<feature type="region of interest" description="G1" evidence="7">
    <location>
        <begin position="34"/>
        <end position="41"/>
    </location>
</feature>
<keyword evidence="4 6" id="KW-0694">RNA-binding</keyword>
<keyword evidence="6" id="KW-1003">Cell membrane</keyword>
<evidence type="ECO:0000256" key="3">
    <source>
        <dbReference type="ARBA" id="ARBA00022741"/>
    </source>
</evidence>
<keyword evidence="6" id="KW-0472">Membrane</keyword>
<dbReference type="InterPro" id="IPR027417">
    <property type="entry name" value="P-loop_NTPase"/>
</dbReference>
<feature type="region of interest" description="G2" evidence="7">
    <location>
        <begin position="60"/>
        <end position="64"/>
    </location>
</feature>
<dbReference type="RefSeq" id="WP_123694957.1">
    <property type="nucleotide sequence ID" value="NZ_AP019700.1"/>
</dbReference>
<reference evidence="11 12" key="1">
    <citation type="submission" date="2018-11" db="EMBL/GenBank/DDBJ databases">
        <title>Genomic Encyclopedia of Type Strains, Phase IV (KMG-IV): sequencing the most valuable type-strain genomes for metagenomic binning, comparative biology and taxonomic classification.</title>
        <authorList>
            <person name="Goeker M."/>
        </authorList>
    </citation>
    <scope>NUCLEOTIDE SEQUENCE [LARGE SCALE GENOMIC DNA]</scope>
    <source>
        <strain evidence="11 12">DSM 5900</strain>
    </source>
</reference>
<name>A0A3N1KSY6_9PROT</name>
<comment type="subunit">
    <text evidence="6">Monomer.</text>
</comment>
<evidence type="ECO:0000256" key="4">
    <source>
        <dbReference type="ARBA" id="ARBA00022884"/>
    </source>
</evidence>
<dbReference type="PANTHER" id="PTHR42698:SF1">
    <property type="entry name" value="GTPASE ERA, MITOCHONDRIAL"/>
    <property type="match status" value="1"/>
</dbReference>
<dbReference type="SUPFAM" id="SSF54814">
    <property type="entry name" value="Prokaryotic type KH domain (KH-domain type II)"/>
    <property type="match status" value="1"/>
</dbReference>
<feature type="domain" description="Era-type G" evidence="10">
    <location>
        <begin position="26"/>
        <end position="193"/>
    </location>
</feature>
<dbReference type="OrthoDB" id="9805918at2"/>
<evidence type="ECO:0000256" key="5">
    <source>
        <dbReference type="ARBA" id="ARBA00023134"/>
    </source>
</evidence>
<feature type="region of interest" description="G4" evidence="7">
    <location>
        <begin position="143"/>
        <end position="146"/>
    </location>
</feature>
<dbReference type="SUPFAM" id="SSF52540">
    <property type="entry name" value="P-loop containing nucleoside triphosphate hydrolases"/>
    <property type="match status" value="1"/>
</dbReference>